<keyword evidence="6" id="KW-1185">Reference proteome</keyword>
<dbReference type="STRING" id="1244108.SAMN05444004_1238"/>
<sequence>MTKARHSLKDVARRADVSVATVSRYLNGTLDLPEGTRGRVDKAVTDLDYHPNPHARRLSLGRSDSIALVLPDIANPFFSRLAAAIEFSAEAMGKMVSLHATMNRGDRERAAIDLASRNMVDGLVFVTNHTPTQDVIERVNRFARAVIVDEEVRGADVPRLLCDNRRGGVIAGQHLWRMGHRNVAYIGGRSDLGSTAARLDGLREGMKGIEPKCIYADAYAKASGRDLALKFLSERMGETALFAGSDELCIGILEVFRDKGVRVPQDVSIISFDDVRSLHLFAPAITAITQPVDQLGHRAIELLLSDGWNEPGFLQKTERLPVHLTERESVSDIGQ</sequence>
<dbReference type="PANTHER" id="PTHR30146">
    <property type="entry name" value="LACI-RELATED TRANSCRIPTIONAL REPRESSOR"/>
    <property type="match status" value="1"/>
</dbReference>
<dbReference type="GO" id="GO:0003700">
    <property type="term" value="F:DNA-binding transcription factor activity"/>
    <property type="evidence" value="ECO:0007669"/>
    <property type="project" value="TreeGrafter"/>
</dbReference>
<dbReference type="PROSITE" id="PS00356">
    <property type="entry name" value="HTH_LACI_1"/>
    <property type="match status" value="1"/>
</dbReference>
<evidence type="ECO:0000313" key="6">
    <source>
        <dbReference type="Proteomes" id="UP000198914"/>
    </source>
</evidence>
<name>A0A1H3U3R2_9RHOB</name>
<dbReference type="PANTHER" id="PTHR30146:SF109">
    <property type="entry name" value="HTH-TYPE TRANSCRIPTIONAL REGULATOR GALS"/>
    <property type="match status" value="1"/>
</dbReference>
<feature type="domain" description="HTH lacI-type" evidence="4">
    <location>
        <begin position="7"/>
        <end position="60"/>
    </location>
</feature>
<reference evidence="6" key="1">
    <citation type="submission" date="2016-10" db="EMBL/GenBank/DDBJ databases">
        <authorList>
            <person name="Varghese N."/>
            <person name="Submissions S."/>
        </authorList>
    </citation>
    <scope>NUCLEOTIDE SEQUENCE [LARGE SCALE GENOMIC DNA]</scope>
    <source>
        <strain evidence="6">DSM 100420</strain>
    </source>
</reference>
<dbReference type="SUPFAM" id="SSF53822">
    <property type="entry name" value="Periplasmic binding protein-like I"/>
    <property type="match status" value="1"/>
</dbReference>
<organism evidence="5 6">
    <name type="scientific">Jannaschia faecimaris</name>
    <dbReference type="NCBI Taxonomy" id="1244108"/>
    <lineage>
        <taxon>Bacteria</taxon>
        <taxon>Pseudomonadati</taxon>
        <taxon>Pseudomonadota</taxon>
        <taxon>Alphaproteobacteria</taxon>
        <taxon>Rhodobacterales</taxon>
        <taxon>Roseobacteraceae</taxon>
        <taxon>Jannaschia</taxon>
    </lineage>
</organism>
<keyword evidence="3" id="KW-0804">Transcription</keyword>
<dbReference type="CDD" id="cd06267">
    <property type="entry name" value="PBP1_LacI_sugar_binding-like"/>
    <property type="match status" value="1"/>
</dbReference>
<dbReference type="Proteomes" id="UP000198914">
    <property type="component" value="Unassembled WGS sequence"/>
</dbReference>
<gene>
    <name evidence="5" type="ORF">SAMN05444004_1238</name>
</gene>
<keyword evidence="2" id="KW-0238">DNA-binding</keyword>
<dbReference type="RefSeq" id="WP_092647735.1">
    <property type="nucleotide sequence ID" value="NZ_FNPX01000023.1"/>
</dbReference>
<dbReference type="InterPro" id="IPR000843">
    <property type="entry name" value="HTH_LacI"/>
</dbReference>
<dbReference type="SMART" id="SM00354">
    <property type="entry name" value="HTH_LACI"/>
    <property type="match status" value="1"/>
</dbReference>
<evidence type="ECO:0000313" key="5">
    <source>
        <dbReference type="EMBL" id="SDZ57090.1"/>
    </source>
</evidence>
<dbReference type="GO" id="GO:0000976">
    <property type="term" value="F:transcription cis-regulatory region binding"/>
    <property type="evidence" value="ECO:0007669"/>
    <property type="project" value="TreeGrafter"/>
</dbReference>
<protein>
    <submittedName>
        <fullName evidence="5">Transcriptional regulator, LacI family</fullName>
    </submittedName>
</protein>
<dbReference type="AlphaFoldDB" id="A0A1H3U3R2"/>
<dbReference type="InterPro" id="IPR010982">
    <property type="entry name" value="Lambda_DNA-bd_dom_sf"/>
</dbReference>
<dbReference type="Pfam" id="PF13377">
    <property type="entry name" value="Peripla_BP_3"/>
    <property type="match status" value="1"/>
</dbReference>
<keyword evidence="1" id="KW-0805">Transcription regulation</keyword>
<dbReference type="Pfam" id="PF00356">
    <property type="entry name" value="LacI"/>
    <property type="match status" value="1"/>
</dbReference>
<dbReference type="CDD" id="cd01392">
    <property type="entry name" value="HTH_LacI"/>
    <property type="match status" value="1"/>
</dbReference>
<dbReference type="OrthoDB" id="8433438at2"/>
<evidence type="ECO:0000256" key="3">
    <source>
        <dbReference type="ARBA" id="ARBA00023163"/>
    </source>
</evidence>
<proteinExistence type="predicted"/>
<dbReference type="InterPro" id="IPR046335">
    <property type="entry name" value="LacI/GalR-like_sensor"/>
</dbReference>
<evidence type="ECO:0000259" key="4">
    <source>
        <dbReference type="PROSITE" id="PS50932"/>
    </source>
</evidence>
<dbReference type="SUPFAM" id="SSF47413">
    <property type="entry name" value="lambda repressor-like DNA-binding domains"/>
    <property type="match status" value="1"/>
</dbReference>
<dbReference type="InterPro" id="IPR028082">
    <property type="entry name" value="Peripla_BP_I"/>
</dbReference>
<dbReference type="PROSITE" id="PS50932">
    <property type="entry name" value="HTH_LACI_2"/>
    <property type="match status" value="1"/>
</dbReference>
<dbReference type="Gene3D" id="3.40.50.2300">
    <property type="match status" value="2"/>
</dbReference>
<evidence type="ECO:0000256" key="1">
    <source>
        <dbReference type="ARBA" id="ARBA00023015"/>
    </source>
</evidence>
<accession>A0A1H3U3R2</accession>
<dbReference type="Gene3D" id="1.10.260.40">
    <property type="entry name" value="lambda repressor-like DNA-binding domains"/>
    <property type="match status" value="1"/>
</dbReference>
<dbReference type="EMBL" id="FNPX01000023">
    <property type="protein sequence ID" value="SDZ57090.1"/>
    <property type="molecule type" value="Genomic_DNA"/>
</dbReference>
<evidence type="ECO:0000256" key="2">
    <source>
        <dbReference type="ARBA" id="ARBA00023125"/>
    </source>
</evidence>